<proteinExistence type="predicted"/>
<gene>
    <name evidence="1" type="ORF">SMTD_LOCUS8494</name>
</gene>
<accession>A0A183P2A8</accession>
<protein>
    <submittedName>
        <fullName evidence="1">Uncharacterized protein</fullName>
    </submittedName>
</protein>
<reference evidence="1 2" key="1">
    <citation type="submission" date="2018-11" db="EMBL/GenBank/DDBJ databases">
        <authorList>
            <consortium name="Pathogen Informatics"/>
        </authorList>
    </citation>
    <scope>NUCLEOTIDE SEQUENCE [LARGE SCALE GENOMIC DNA]</scope>
    <source>
        <strain>Denwood</strain>
        <strain evidence="2">Zambia</strain>
    </source>
</reference>
<keyword evidence="2" id="KW-1185">Reference proteome</keyword>
<evidence type="ECO:0000313" key="2">
    <source>
        <dbReference type="Proteomes" id="UP000269396"/>
    </source>
</evidence>
<dbReference type="Proteomes" id="UP000269396">
    <property type="component" value="Unassembled WGS sequence"/>
</dbReference>
<evidence type="ECO:0000313" key="1">
    <source>
        <dbReference type="EMBL" id="VDP44952.1"/>
    </source>
</evidence>
<dbReference type="AlphaFoldDB" id="A0A183P2A8"/>
<sequence length="89" mass="10132">MTHFVKLHNTHEDYENILKLTDMKGKRLLIHRSCKSFKVIIVVSAHGLFGKSGFIKCEENNGLTAFRTGQVVKQAINKIATLYSINTRQ</sequence>
<dbReference type="EMBL" id="UZAL01028965">
    <property type="protein sequence ID" value="VDP44952.1"/>
    <property type="molecule type" value="Genomic_DNA"/>
</dbReference>
<organism evidence="1 2">
    <name type="scientific">Schistosoma mattheei</name>
    <dbReference type="NCBI Taxonomy" id="31246"/>
    <lineage>
        <taxon>Eukaryota</taxon>
        <taxon>Metazoa</taxon>
        <taxon>Spiralia</taxon>
        <taxon>Lophotrochozoa</taxon>
        <taxon>Platyhelminthes</taxon>
        <taxon>Trematoda</taxon>
        <taxon>Digenea</taxon>
        <taxon>Strigeidida</taxon>
        <taxon>Schistosomatoidea</taxon>
        <taxon>Schistosomatidae</taxon>
        <taxon>Schistosoma</taxon>
    </lineage>
</organism>
<name>A0A183P2A8_9TREM</name>